<comment type="catalytic activity">
    <reaction evidence="3">
        <text>thymidine + phosphate = 2-deoxy-alpha-D-ribose 1-phosphate + thymine</text>
        <dbReference type="Rhea" id="RHEA:16037"/>
        <dbReference type="ChEBI" id="CHEBI:17748"/>
        <dbReference type="ChEBI" id="CHEBI:17821"/>
        <dbReference type="ChEBI" id="CHEBI:43474"/>
        <dbReference type="ChEBI" id="CHEBI:57259"/>
        <dbReference type="EC" id="2.4.2.2"/>
    </reaction>
</comment>
<comment type="function">
    <text evidence="3">Catalyzes the phosphorolysis of diverse nucleosides, yielding D-ribose 1-phosphate and the respective free bases. Can use uridine, adenosine, guanosine, cytidine, thymidine, inosine and xanthosine as substrates. Also catalyzes the reverse reactions.</text>
</comment>
<proteinExistence type="inferred from homology"/>
<dbReference type="PATRIC" id="fig|80852.17.peg.3347"/>
<comment type="catalytic activity">
    <reaction evidence="3">
        <text>uridine + phosphate = alpha-D-ribose 1-phosphate + uracil</text>
        <dbReference type="Rhea" id="RHEA:24388"/>
        <dbReference type="ChEBI" id="CHEBI:16704"/>
        <dbReference type="ChEBI" id="CHEBI:17568"/>
        <dbReference type="ChEBI" id="CHEBI:43474"/>
        <dbReference type="ChEBI" id="CHEBI:57720"/>
        <dbReference type="EC" id="2.4.2.2"/>
    </reaction>
</comment>
<comment type="similarity">
    <text evidence="3">Belongs to the nucleoside phosphorylase PpnP family.</text>
</comment>
<comment type="catalytic activity">
    <reaction evidence="3">
        <text>cytidine + phosphate = cytosine + alpha-D-ribose 1-phosphate</text>
        <dbReference type="Rhea" id="RHEA:52540"/>
        <dbReference type="ChEBI" id="CHEBI:16040"/>
        <dbReference type="ChEBI" id="CHEBI:17562"/>
        <dbReference type="ChEBI" id="CHEBI:43474"/>
        <dbReference type="ChEBI" id="CHEBI:57720"/>
        <dbReference type="EC" id="2.4.2.2"/>
    </reaction>
</comment>
<sequence length="93" mass="10165">MLNVNSYFEDKVKSIGFEQNNKAISVGVMLPGNYTFGTNAAEKMTVVTGALTVKRSTDSDWVTFSAGEDFSVEGSSAFDVKVELETAYLCEYL</sequence>
<dbReference type="KEGG" id="awd:AWOD_II_0575"/>
<dbReference type="EC" id="2.4.2.2" evidence="3"/>
<keyword evidence="5" id="KW-1185">Reference proteome</keyword>
<reference evidence="5" key="1">
    <citation type="submission" date="2014-09" db="EMBL/GenBank/DDBJ databases">
        <authorList>
            <person name="Hjerde E."/>
        </authorList>
    </citation>
    <scope>NUCLEOTIDE SEQUENCE [LARGE SCALE GENOMIC DNA]</scope>
    <source>
        <strain evidence="5">06/09/139</strain>
    </source>
</reference>
<dbReference type="InterPro" id="IPR014710">
    <property type="entry name" value="RmlC-like_jellyroll"/>
</dbReference>
<dbReference type="EMBL" id="LN554847">
    <property type="protein sequence ID" value="CED57215.1"/>
    <property type="molecule type" value="Genomic_DNA"/>
</dbReference>
<organism evidence="4 5">
    <name type="scientific">Aliivibrio wodanis</name>
    <dbReference type="NCBI Taxonomy" id="80852"/>
    <lineage>
        <taxon>Bacteria</taxon>
        <taxon>Pseudomonadati</taxon>
        <taxon>Pseudomonadota</taxon>
        <taxon>Gammaproteobacteria</taxon>
        <taxon>Vibrionales</taxon>
        <taxon>Vibrionaceae</taxon>
        <taxon>Aliivibrio</taxon>
    </lineage>
</organism>
<dbReference type="Pfam" id="PF06865">
    <property type="entry name" value="Ppnp"/>
    <property type="match status" value="1"/>
</dbReference>
<comment type="catalytic activity">
    <reaction evidence="3">
        <text>a purine D-ribonucleoside + phosphate = a purine nucleobase + alpha-D-ribose 1-phosphate</text>
        <dbReference type="Rhea" id="RHEA:19805"/>
        <dbReference type="ChEBI" id="CHEBI:26386"/>
        <dbReference type="ChEBI" id="CHEBI:43474"/>
        <dbReference type="ChEBI" id="CHEBI:57720"/>
        <dbReference type="ChEBI" id="CHEBI:142355"/>
        <dbReference type="EC" id="2.4.2.1"/>
    </reaction>
</comment>
<dbReference type="STRING" id="80852.AWOD_II_0575"/>
<comment type="catalytic activity">
    <reaction evidence="3">
        <text>guanosine + phosphate = alpha-D-ribose 1-phosphate + guanine</text>
        <dbReference type="Rhea" id="RHEA:13233"/>
        <dbReference type="ChEBI" id="CHEBI:16235"/>
        <dbReference type="ChEBI" id="CHEBI:16750"/>
        <dbReference type="ChEBI" id="CHEBI:43474"/>
        <dbReference type="ChEBI" id="CHEBI:57720"/>
        <dbReference type="EC" id="2.4.2.1"/>
    </reaction>
</comment>
<protein>
    <recommendedName>
        <fullName evidence="3">Pyrimidine/purine nucleoside phosphorylase</fullName>
        <ecNumber evidence="3">2.4.2.1</ecNumber>
        <ecNumber evidence="3">2.4.2.2</ecNumber>
    </recommendedName>
    <alternativeName>
        <fullName evidence="3">Adenosine phosphorylase</fullName>
    </alternativeName>
    <alternativeName>
        <fullName evidence="3">Cytidine phosphorylase</fullName>
    </alternativeName>
    <alternativeName>
        <fullName evidence="3">Guanosine phosphorylase</fullName>
    </alternativeName>
    <alternativeName>
        <fullName evidence="3">Inosine phosphorylase</fullName>
    </alternativeName>
    <alternativeName>
        <fullName evidence="3">Thymidine phosphorylase</fullName>
    </alternativeName>
    <alternativeName>
        <fullName evidence="3">Uridine phosphorylase</fullName>
    </alternativeName>
    <alternativeName>
        <fullName evidence="3">Xanthosine phosphorylase</fullName>
    </alternativeName>
</protein>
<dbReference type="InterPro" id="IPR011051">
    <property type="entry name" value="RmlC_Cupin_sf"/>
</dbReference>
<comment type="catalytic activity">
    <reaction evidence="3">
        <text>adenosine + phosphate = alpha-D-ribose 1-phosphate + adenine</text>
        <dbReference type="Rhea" id="RHEA:27642"/>
        <dbReference type="ChEBI" id="CHEBI:16335"/>
        <dbReference type="ChEBI" id="CHEBI:16708"/>
        <dbReference type="ChEBI" id="CHEBI:43474"/>
        <dbReference type="ChEBI" id="CHEBI:57720"/>
        <dbReference type="EC" id="2.4.2.1"/>
    </reaction>
</comment>
<dbReference type="AlphaFoldDB" id="A0A090I6A1"/>
<dbReference type="HOGENOM" id="CLU_157874_0_0_6"/>
<keyword evidence="2 3" id="KW-0808">Transferase</keyword>
<evidence type="ECO:0000313" key="4">
    <source>
        <dbReference type="EMBL" id="CED57215.1"/>
    </source>
</evidence>
<dbReference type="SUPFAM" id="SSF51182">
    <property type="entry name" value="RmlC-like cupins"/>
    <property type="match status" value="1"/>
</dbReference>
<dbReference type="GO" id="GO:0047975">
    <property type="term" value="F:guanosine phosphorylase activity"/>
    <property type="evidence" value="ECO:0007669"/>
    <property type="project" value="RHEA"/>
</dbReference>
<accession>A0A090I6A1</accession>
<dbReference type="FunFam" id="2.60.120.10:FF:000016">
    <property type="entry name" value="Pyrimidine/purine nucleoside phosphorylase"/>
    <property type="match status" value="1"/>
</dbReference>
<evidence type="ECO:0000256" key="1">
    <source>
        <dbReference type="ARBA" id="ARBA00022676"/>
    </source>
</evidence>
<dbReference type="PANTHER" id="PTHR36540:SF1">
    <property type="entry name" value="PYRIMIDINE_PURINE NUCLEOSIDE PHOSPHORYLASE"/>
    <property type="match status" value="1"/>
</dbReference>
<gene>
    <name evidence="3" type="primary">ppnP</name>
    <name evidence="4" type="ORF">AWOD_II_0575</name>
</gene>
<name>A0A090I6A1_9GAMM</name>
<dbReference type="EC" id="2.4.2.1" evidence="3"/>
<evidence type="ECO:0000313" key="5">
    <source>
        <dbReference type="Proteomes" id="UP000032427"/>
    </source>
</evidence>
<evidence type="ECO:0000256" key="2">
    <source>
        <dbReference type="ARBA" id="ARBA00022679"/>
    </source>
</evidence>
<comment type="catalytic activity">
    <reaction evidence="3">
        <text>xanthosine + phosphate = alpha-D-ribose 1-phosphate + xanthine</text>
        <dbReference type="Rhea" id="RHEA:27638"/>
        <dbReference type="ChEBI" id="CHEBI:17712"/>
        <dbReference type="ChEBI" id="CHEBI:18107"/>
        <dbReference type="ChEBI" id="CHEBI:43474"/>
        <dbReference type="ChEBI" id="CHEBI:57720"/>
        <dbReference type="EC" id="2.4.2.1"/>
    </reaction>
</comment>
<dbReference type="GeneID" id="28542826"/>
<comment type="catalytic activity">
    <reaction evidence="3">
        <text>inosine + phosphate = alpha-D-ribose 1-phosphate + hypoxanthine</text>
        <dbReference type="Rhea" id="RHEA:27646"/>
        <dbReference type="ChEBI" id="CHEBI:17368"/>
        <dbReference type="ChEBI" id="CHEBI:17596"/>
        <dbReference type="ChEBI" id="CHEBI:43474"/>
        <dbReference type="ChEBI" id="CHEBI:57720"/>
        <dbReference type="EC" id="2.4.2.1"/>
    </reaction>
</comment>
<dbReference type="GO" id="GO:0004731">
    <property type="term" value="F:purine-nucleoside phosphorylase activity"/>
    <property type="evidence" value="ECO:0007669"/>
    <property type="project" value="UniProtKB-UniRule"/>
</dbReference>
<evidence type="ECO:0000256" key="3">
    <source>
        <dbReference type="HAMAP-Rule" id="MF_01537"/>
    </source>
</evidence>
<dbReference type="GO" id="GO:0009032">
    <property type="term" value="F:thymidine phosphorylase activity"/>
    <property type="evidence" value="ECO:0007669"/>
    <property type="project" value="RHEA"/>
</dbReference>
<dbReference type="Proteomes" id="UP000032427">
    <property type="component" value="Chromosome 2"/>
</dbReference>
<dbReference type="PANTHER" id="PTHR36540">
    <property type="entry name" value="PYRIMIDINE/PURINE NUCLEOSIDE PHOSPHORYLASE"/>
    <property type="match status" value="1"/>
</dbReference>
<dbReference type="InterPro" id="IPR009664">
    <property type="entry name" value="Ppnp"/>
</dbReference>
<dbReference type="GO" id="GO:0005829">
    <property type="term" value="C:cytosol"/>
    <property type="evidence" value="ECO:0007669"/>
    <property type="project" value="TreeGrafter"/>
</dbReference>
<dbReference type="HAMAP" id="MF_01537">
    <property type="entry name" value="Nucleos_phosphorylase_PpnP"/>
    <property type="match status" value="1"/>
</dbReference>
<dbReference type="OrthoDB" id="9793848at2"/>
<dbReference type="Gene3D" id="2.60.120.10">
    <property type="entry name" value="Jelly Rolls"/>
    <property type="match status" value="1"/>
</dbReference>
<keyword evidence="1 3" id="KW-0328">Glycosyltransferase</keyword>
<dbReference type="GO" id="GO:0004850">
    <property type="term" value="F:uridine phosphorylase activity"/>
    <property type="evidence" value="ECO:0007669"/>
    <property type="project" value="RHEA"/>
</dbReference>